<dbReference type="AlphaFoldDB" id="A0A131XFS5"/>
<evidence type="ECO:0000256" key="1">
    <source>
        <dbReference type="SAM" id="MobiDB-lite"/>
    </source>
</evidence>
<proteinExistence type="evidence at transcript level"/>
<reference evidence="2" key="1">
    <citation type="journal article" date="2017" name="Ticks Tick Borne Dis.">
        <title>An insight into the sialome of Hyalomma excavatum.</title>
        <authorList>
            <person name="Ribeiro J.M."/>
            <person name="Slovak M."/>
            <person name="Francischetti I.M."/>
        </authorList>
    </citation>
    <scope>NUCLEOTIDE SEQUENCE</scope>
    <source>
        <strain evidence="2">Samish</strain>
        <tissue evidence="2">Salivary glands</tissue>
    </source>
</reference>
<feature type="compositionally biased region" description="Polar residues" evidence="1">
    <location>
        <begin position="634"/>
        <end position="648"/>
    </location>
</feature>
<feature type="compositionally biased region" description="Polar residues" evidence="1">
    <location>
        <begin position="514"/>
        <end position="527"/>
    </location>
</feature>
<feature type="region of interest" description="Disordered" evidence="1">
    <location>
        <begin position="807"/>
        <end position="860"/>
    </location>
</feature>
<evidence type="ECO:0000313" key="2">
    <source>
        <dbReference type="EMBL" id="JAP65202.1"/>
    </source>
</evidence>
<sequence>LLAFSSHGYGGALGKLFCPTICNPNPKEPLSTCFYKCGFLKYGKYFDGSRCWYLVGTGKIINSKGYCNQGICLKVFTTGYEGSPAQRNCEVHQTKVPSKGETGVKGSKFNVTQASEHGPSENYTMNDTKKWNRFSLEPNKPVRTPNIPHTKGGLTESHEDVTVTRGSNTAAPPAGLATAAPPAELMTAPPPADLTKTVQPTEETMFAPTAGLTTAAPPAGITSAALPTQLTTGTLPAELTTVEPLAGLTTATQPPELMTVEPPAGPTTAPPPAELKKAAPSAGITTPALLAQLTTAVPAAGRTTAAPLAELTTIAPPAVLTMAAQPVRPTTAPPPTELTKAAPPGGITTATPLAQLTTAVPAAGRTTAAPLEELTTIAQPAGFTMAAQPAGPMTAPLPTELTKAAPPARITTTPPPSTLMMAAPPAGLTEAQASTHDKRNAPHFVEATDTTSTSREHIAITTKESVSLSTLSPELPLATDESTVPPAALSATVLSPSSTDRHQKGTSPKEAEISTATTTEMPVNTEQSPTTVLDALTSSPATEHGPSKNYTTNATTEWPVFSLEPTALPTPPNIPFTKADLSEAHEVVTVTLGTSATAPPARGTQVQAPTHDQKNGSYSVSAAAVTSTSKEHINTTAKESAPLSTSSPELALTTEETIVPTTRTSTTVLSPGSTETHLKGTSPKLANTSIETTSEPPVNTDQSSTTILSPLTHAPEVESHTAPRRPAPLEGNLFEDDMATINSHISSVATETTKASDKANITTPISIQVFPDLKKLSENTSGKFTQEKFATIVEALSDAGTNWFRTVSGKRPRHEQPAPQAATTPESNANRGASGGSVSPGSTNAPTSAPIKKSETQPTAETITNTTVSAILPQATTPSHVAQNVSTGASNSLVPIYSMLIAPVIIITNYYCFEHE</sequence>
<feature type="compositionally biased region" description="Polar residues" evidence="1">
    <location>
        <begin position="821"/>
        <end position="847"/>
    </location>
</feature>
<feature type="region of interest" description="Disordered" evidence="1">
    <location>
        <begin position="596"/>
        <end position="649"/>
    </location>
</feature>
<organism evidence="2">
    <name type="scientific">Hyalomma excavatum</name>
    <dbReference type="NCBI Taxonomy" id="257692"/>
    <lineage>
        <taxon>Eukaryota</taxon>
        <taxon>Metazoa</taxon>
        <taxon>Ecdysozoa</taxon>
        <taxon>Arthropoda</taxon>
        <taxon>Chelicerata</taxon>
        <taxon>Arachnida</taxon>
        <taxon>Acari</taxon>
        <taxon>Parasitiformes</taxon>
        <taxon>Ixodida</taxon>
        <taxon>Ixodoidea</taxon>
        <taxon>Ixodidae</taxon>
        <taxon>Hyalomminae</taxon>
        <taxon>Hyalomma</taxon>
    </lineage>
</organism>
<feature type="region of interest" description="Disordered" evidence="1">
    <location>
        <begin position="663"/>
        <end position="706"/>
    </location>
</feature>
<feature type="compositionally biased region" description="Polar residues" evidence="1">
    <location>
        <begin position="684"/>
        <end position="706"/>
    </location>
</feature>
<feature type="region of interest" description="Disordered" evidence="1">
    <location>
        <begin position="136"/>
        <end position="160"/>
    </location>
</feature>
<protein>
    <submittedName>
        <fullName evidence="2">Putative secreted mucin muc17</fullName>
    </submittedName>
</protein>
<feature type="non-terminal residue" evidence="2">
    <location>
        <position position="1"/>
    </location>
</feature>
<accession>A0A131XFS5</accession>
<name>A0A131XFS5_9ACAR</name>
<feature type="compositionally biased region" description="Low complexity" evidence="1">
    <location>
        <begin position="619"/>
        <end position="628"/>
    </location>
</feature>
<dbReference type="EMBL" id="GEFH01003379">
    <property type="protein sequence ID" value="JAP65202.1"/>
    <property type="molecule type" value="mRNA"/>
</dbReference>
<feature type="region of interest" description="Disordered" evidence="1">
    <location>
        <begin position="493"/>
        <end position="527"/>
    </location>
</feature>
<feature type="compositionally biased region" description="Polar residues" evidence="1">
    <location>
        <begin position="604"/>
        <end position="618"/>
    </location>
</feature>
<feature type="compositionally biased region" description="Basic and acidic residues" evidence="1">
    <location>
        <begin position="499"/>
        <end position="512"/>
    </location>
</feature>